<dbReference type="Pfam" id="PF08284">
    <property type="entry name" value="RVP_2"/>
    <property type="match status" value="1"/>
</dbReference>
<dbReference type="InterPro" id="IPR021109">
    <property type="entry name" value="Peptidase_aspartic_dom_sf"/>
</dbReference>
<dbReference type="CDD" id="cd00303">
    <property type="entry name" value="retropepsin_like"/>
    <property type="match status" value="1"/>
</dbReference>
<dbReference type="EnsemblPlants" id="AET2Gv20709000.1">
    <property type="protein sequence ID" value="AET2Gv20709000.1"/>
    <property type="gene ID" value="AET2Gv20709000"/>
</dbReference>
<reference evidence="2" key="4">
    <citation type="submission" date="2019-03" db="UniProtKB">
        <authorList>
            <consortium name="EnsemblPlants"/>
        </authorList>
    </citation>
    <scope>IDENTIFICATION</scope>
</reference>
<dbReference type="Gene3D" id="3.10.10.10">
    <property type="entry name" value="HIV Type 1 Reverse Transcriptase, subunit A, domain 1"/>
    <property type="match status" value="1"/>
</dbReference>
<dbReference type="SUPFAM" id="SSF50630">
    <property type="entry name" value="Acid proteases"/>
    <property type="match status" value="1"/>
</dbReference>
<dbReference type="SUPFAM" id="SSF56672">
    <property type="entry name" value="DNA/RNA polymerases"/>
    <property type="match status" value="1"/>
</dbReference>
<dbReference type="Gramene" id="AET2Gv20709000.1">
    <property type="protein sequence ID" value="AET2Gv20709000.1"/>
    <property type="gene ID" value="AET2Gv20709000"/>
</dbReference>
<evidence type="ECO:0000313" key="3">
    <source>
        <dbReference type="Proteomes" id="UP000015105"/>
    </source>
</evidence>
<reference evidence="2" key="5">
    <citation type="journal article" date="2021" name="G3 (Bethesda)">
        <title>Aegilops tauschii genome assembly Aet v5.0 features greater sequence contiguity and improved annotation.</title>
        <authorList>
            <person name="Wang L."/>
            <person name="Zhu T."/>
            <person name="Rodriguez J.C."/>
            <person name="Deal K.R."/>
            <person name="Dubcovsky J."/>
            <person name="McGuire P.E."/>
            <person name="Lux T."/>
            <person name="Spannagl M."/>
            <person name="Mayer K.F.X."/>
            <person name="Baldrich P."/>
            <person name="Meyers B.C."/>
            <person name="Huo N."/>
            <person name="Gu Y.Q."/>
            <person name="Zhou H."/>
            <person name="Devos K.M."/>
            <person name="Bennetzen J.L."/>
            <person name="Unver T."/>
            <person name="Budak H."/>
            <person name="Gulick P.J."/>
            <person name="Galiba G."/>
            <person name="Kalapos B."/>
            <person name="Nelson D.R."/>
            <person name="Li P."/>
            <person name="You F.M."/>
            <person name="Luo M.C."/>
            <person name="Dvorak J."/>
        </authorList>
    </citation>
    <scope>NUCLEOTIDE SEQUENCE [LARGE SCALE GENOMIC DNA]</scope>
    <source>
        <strain evidence="2">cv. AL8/78</strain>
    </source>
</reference>
<dbReference type="InterPro" id="IPR043128">
    <property type="entry name" value="Rev_trsase/Diguanyl_cyclase"/>
</dbReference>
<dbReference type="STRING" id="200361.A0A453C2B7"/>
<reference evidence="3" key="2">
    <citation type="journal article" date="2017" name="Nat. Plants">
        <title>The Aegilops tauschii genome reveals multiple impacts of transposons.</title>
        <authorList>
            <person name="Zhao G."/>
            <person name="Zou C."/>
            <person name="Li K."/>
            <person name="Wang K."/>
            <person name="Li T."/>
            <person name="Gao L."/>
            <person name="Zhang X."/>
            <person name="Wang H."/>
            <person name="Yang Z."/>
            <person name="Liu X."/>
            <person name="Jiang W."/>
            <person name="Mao L."/>
            <person name="Kong X."/>
            <person name="Jiao Y."/>
            <person name="Jia J."/>
        </authorList>
    </citation>
    <scope>NUCLEOTIDE SEQUENCE [LARGE SCALE GENOMIC DNA]</scope>
    <source>
        <strain evidence="3">cv. AL8/78</strain>
    </source>
</reference>
<protein>
    <recommendedName>
        <fullName evidence="1">Reverse transcriptase domain-containing protein</fullName>
    </recommendedName>
</protein>
<dbReference type="PROSITE" id="PS50878">
    <property type="entry name" value="RT_POL"/>
    <property type="match status" value="1"/>
</dbReference>
<dbReference type="Gene3D" id="2.40.70.10">
    <property type="entry name" value="Acid Proteases"/>
    <property type="match status" value="1"/>
</dbReference>
<dbReference type="InterPro" id="IPR053134">
    <property type="entry name" value="RNA-dir_DNA_polymerase"/>
</dbReference>
<evidence type="ECO:0000313" key="2">
    <source>
        <dbReference type="EnsemblPlants" id="AET2Gv20709000.1"/>
    </source>
</evidence>
<dbReference type="PANTHER" id="PTHR24559">
    <property type="entry name" value="TRANSPOSON TY3-I GAG-POL POLYPROTEIN"/>
    <property type="match status" value="1"/>
</dbReference>
<organism evidence="2 3">
    <name type="scientific">Aegilops tauschii subsp. strangulata</name>
    <name type="common">Goatgrass</name>
    <dbReference type="NCBI Taxonomy" id="200361"/>
    <lineage>
        <taxon>Eukaryota</taxon>
        <taxon>Viridiplantae</taxon>
        <taxon>Streptophyta</taxon>
        <taxon>Embryophyta</taxon>
        <taxon>Tracheophyta</taxon>
        <taxon>Spermatophyta</taxon>
        <taxon>Magnoliopsida</taxon>
        <taxon>Liliopsida</taxon>
        <taxon>Poales</taxon>
        <taxon>Poaceae</taxon>
        <taxon>BOP clade</taxon>
        <taxon>Pooideae</taxon>
        <taxon>Triticodae</taxon>
        <taxon>Triticeae</taxon>
        <taxon>Triticinae</taxon>
        <taxon>Aegilops</taxon>
    </lineage>
</organism>
<evidence type="ECO:0000259" key="1">
    <source>
        <dbReference type="PROSITE" id="PS50878"/>
    </source>
</evidence>
<name>A0A453C2B7_AEGTS</name>
<feature type="domain" description="Reverse transcriptase" evidence="1">
    <location>
        <begin position="222"/>
        <end position="405"/>
    </location>
</feature>
<dbReference type="Pfam" id="PF00078">
    <property type="entry name" value="RVT_1"/>
    <property type="match status" value="1"/>
</dbReference>
<dbReference type="Gene3D" id="3.30.70.270">
    <property type="match status" value="1"/>
</dbReference>
<dbReference type="CDD" id="cd01647">
    <property type="entry name" value="RT_LTR"/>
    <property type="match status" value="1"/>
</dbReference>
<sequence length="437" mass="48671">MMLSAAAVSNCASKLSLTLPVLLQGVELRFLVDSGSTHSFLDNSHQHVVPTVTAIKAVSVKVAGGGKLSYTQQAKHCQWSCQRQNFVHDFRILTLGGYDGILGLDWLAKHSPMYIDWEQKWLSFQYKGTAVTLQGELPEECAFTIMEIFQNSTAGNSEQLPEIQALLDKYAEVFVPPTSLPPRRQYDHSIPLIPGAQPVSIRPYIIAPHLKIEMEKQVAEMLQGGLIQVSNNPFSSPALMVKKKEEGAWRLVIDFRHVNALTVKSKYPIPVIDELLDELVGARWFSKLDLRAGYHQIRLAPGEEFKTAFQTHIGHYEFTVVAMGLAGAPNTFQGAMNTDLALVLRGEDPCAVCFFDDILVFSKTFKQHLLHLDKVLGILLEKQWKVKLSKCDFAKQEIAYLGHVISGKGVSTDASKITAVKNWPTPTDVKQVRGFWA</sequence>
<reference evidence="3" key="1">
    <citation type="journal article" date="2014" name="Science">
        <title>Ancient hybridizations among the ancestral genomes of bread wheat.</title>
        <authorList>
            <consortium name="International Wheat Genome Sequencing Consortium,"/>
            <person name="Marcussen T."/>
            <person name="Sandve S.R."/>
            <person name="Heier L."/>
            <person name="Spannagl M."/>
            <person name="Pfeifer M."/>
            <person name="Jakobsen K.S."/>
            <person name="Wulff B.B."/>
            <person name="Steuernagel B."/>
            <person name="Mayer K.F."/>
            <person name="Olsen O.A."/>
        </authorList>
    </citation>
    <scope>NUCLEOTIDE SEQUENCE [LARGE SCALE GENOMIC DNA]</scope>
    <source>
        <strain evidence="3">cv. AL8/78</strain>
    </source>
</reference>
<accession>A0A453C2B7</accession>
<dbReference type="PANTHER" id="PTHR24559:SF452">
    <property type="entry name" value="INTEGRASE CATALYTIC DOMAIN-CONTAINING PROTEIN"/>
    <property type="match status" value="1"/>
</dbReference>
<reference evidence="2" key="3">
    <citation type="journal article" date="2017" name="Nature">
        <title>Genome sequence of the progenitor of the wheat D genome Aegilops tauschii.</title>
        <authorList>
            <person name="Luo M.C."/>
            <person name="Gu Y.Q."/>
            <person name="Puiu D."/>
            <person name="Wang H."/>
            <person name="Twardziok S.O."/>
            <person name="Deal K.R."/>
            <person name="Huo N."/>
            <person name="Zhu T."/>
            <person name="Wang L."/>
            <person name="Wang Y."/>
            <person name="McGuire P.E."/>
            <person name="Liu S."/>
            <person name="Long H."/>
            <person name="Ramasamy R.K."/>
            <person name="Rodriguez J.C."/>
            <person name="Van S.L."/>
            <person name="Yuan L."/>
            <person name="Wang Z."/>
            <person name="Xia Z."/>
            <person name="Xiao L."/>
            <person name="Anderson O.D."/>
            <person name="Ouyang S."/>
            <person name="Liang Y."/>
            <person name="Zimin A.V."/>
            <person name="Pertea G."/>
            <person name="Qi P."/>
            <person name="Bennetzen J.L."/>
            <person name="Dai X."/>
            <person name="Dawson M.W."/>
            <person name="Muller H.G."/>
            <person name="Kugler K."/>
            <person name="Rivarola-Duarte L."/>
            <person name="Spannagl M."/>
            <person name="Mayer K.F.X."/>
            <person name="Lu F.H."/>
            <person name="Bevan M.W."/>
            <person name="Leroy P."/>
            <person name="Li P."/>
            <person name="You F.M."/>
            <person name="Sun Q."/>
            <person name="Liu Z."/>
            <person name="Lyons E."/>
            <person name="Wicker T."/>
            <person name="Salzberg S.L."/>
            <person name="Devos K.M."/>
            <person name="Dvorak J."/>
        </authorList>
    </citation>
    <scope>NUCLEOTIDE SEQUENCE [LARGE SCALE GENOMIC DNA]</scope>
    <source>
        <strain evidence="2">cv. AL8/78</strain>
    </source>
</reference>
<dbReference type="InterPro" id="IPR043502">
    <property type="entry name" value="DNA/RNA_pol_sf"/>
</dbReference>
<dbReference type="AlphaFoldDB" id="A0A453C2B7"/>
<dbReference type="Proteomes" id="UP000015105">
    <property type="component" value="Chromosome 2D"/>
</dbReference>
<proteinExistence type="predicted"/>
<dbReference type="InterPro" id="IPR000477">
    <property type="entry name" value="RT_dom"/>
</dbReference>
<keyword evidence="3" id="KW-1185">Reference proteome</keyword>